<gene>
    <name evidence="1" type="ORF">BpHYR1_047160</name>
</gene>
<feature type="non-terminal residue" evidence="1">
    <location>
        <position position="1"/>
    </location>
</feature>
<protein>
    <submittedName>
        <fullName evidence="1">Uncharacterized protein</fullName>
    </submittedName>
</protein>
<sequence length="89" mass="10635">SYHYLFINKQLVITVFLLSHNSLQILLVQYFKFNSRVFADSYLIYSTDITSGIYIRYREIQSNTIQKNLKYNLRNSDNLIELMSKTIDE</sequence>
<dbReference type="EMBL" id="REGN01006479">
    <property type="protein sequence ID" value="RNA09341.1"/>
    <property type="molecule type" value="Genomic_DNA"/>
</dbReference>
<proteinExistence type="predicted"/>
<keyword evidence="2" id="KW-1185">Reference proteome</keyword>
<reference evidence="1 2" key="1">
    <citation type="journal article" date="2018" name="Sci. Rep.">
        <title>Genomic signatures of local adaptation to the degree of environmental predictability in rotifers.</title>
        <authorList>
            <person name="Franch-Gras L."/>
            <person name="Hahn C."/>
            <person name="Garcia-Roger E.M."/>
            <person name="Carmona M.J."/>
            <person name="Serra M."/>
            <person name="Gomez A."/>
        </authorList>
    </citation>
    <scope>NUCLEOTIDE SEQUENCE [LARGE SCALE GENOMIC DNA]</scope>
    <source>
        <strain evidence="1">HYR1</strain>
    </source>
</reference>
<accession>A0A3M7QE90</accession>
<name>A0A3M7QE90_BRAPC</name>
<evidence type="ECO:0000313" key="2">
    <source>
        <dbReference type="Proteomes" id="UP000276133"/>
    </source>
</evidence>
<dbReference type="AlphaFoldDB" id="A0A3M7QE90"/>
<organism evidence="1 2">
    <name type="scientific">Brachionus plicatilis</name>
    <name type="common">Marine rotifer</name>
    <name type="synonym">Brachionus muelleri</name>
    <dbReference type="NCBI Taxonomy" id="10195"/>
    <lineage>
        <taxon>Eukaryota</taxon>
        <taxon>Metazoa</taxon>
        <taxon>Spiralia</taxon>
        <taxon>Gnathifera</taxon>
        <taxon>Rotifera</taxon>
        <taxon>Eurotatoria</taxon>
        <taxon>Monogononta</taxon>
        <taxon>Pseudotrocha</taxon>
        <taxon>Ploima</taxon>
        <taxon>Brachionidae</taxon>
        <taxon>Brachionus</taxon>
    </lineage>
</organism>
<evidence type="ECO:0000313" key="1">
    <source>
        <dbReference type="EMBL" id="RNA09341.1"/>
    </source>
</evidence>
<dbReference type="Proteomes" id="UP000276133">
    <property type="component" value="Unassembled WGS sequence"/>
</dbReference>
<comment type="caution">
    <text evidence="1">The sequence shown here is derived from an EMBL/GenBank/DDBJ whole genome shotgun (WGS) entry which is preliminary data.</text>
</comment>